<dbReference type="EC" id="2.3.1.48" evidence="1"/>
<dbReference type="InterPro" id="IPR000182">
    <property type="entry name" value="GNAT_dom"/>
</dbReference>
<keyword evidence="5" id="KW-0012">Acyltransferase</keyword>
<comment type="catalytic activity">
    <reaction evidence="10">
        <text>N-terminal L-methionyl-[transmembrane protein] + acetyl-CoA = N-terminal N(alpha)-acetyl-L-methionyl-[transmembrane protein] + CoA + H(+)</text>
        <dbReference type="Rhea" id="RHEA:50604"/>
        <dbReference type="Rhea" id="RHEA-COMP:12745"/>
        <dbReference type="Rhea" id="RHEA-COMP:12746"/>
        <dbReference type="ChEBI" id="CHEBI:15378"/>
        <dbReference type="ChEBI" id="CHEBI:57287"/>
        <dbReference type="ChEBI" id="CHEBI:57288"/>
        <dbReference type="ChEBI" id="CHEBI:64731"/>
        <dbReference type="ChEBI" id="CHEBI:133414"/>
        <dbReference type="EC" id="2.3.1.259"/>
    </reaction>
</comment>
<evidence type="ECO:0000256" key="2">
    <source>
        <dbReference type="ARBA" id="ARBA00022679"/>
    </source>
</evidence>
<feature type="domain" description="N-acetyltransferase" evidence="11">
    <location>
        <begin position="87"/>
        <end position="289"/>
    </location>
</feature>
<keyword evidence="2" id="KW-0808">Transferase</keyword>
<evidence type="ECO:0000313" key="13">
    <source>
        <dbReference type="Proteomes" id="UP001642484"/>
    </source>
</evidence>
<evidence type="ECO:0000256" key="5">
    <source>
        <dbReference type="ARBA" id="ARBA00023315"/>
    </source>
</evidence>
<dbReference type="InterPro" id="IPR045141">
    <property type="entry name" value="NAA60-like"/>
</dbReference>
<evidence type="ECO:0000256" key="4">
    <source>
        <dbReference type="ARBA" id="ARBA00022853"/>
    </source>
</evidence>
<name>A0ABP0SWC2_9DINO</name>
<comment type="caution">
    <text evidence="12">The sequence shown here is derived from an EMBL/GenBank/DDBJ whole genome shotgun (WGS) entry which is preliminary data.</text>
</comment>
<dbReference type="PANTHER" id="PTHR14744:SF15">
    <property type="entry name" value="N-ALPHA-ACETYLTRANSFERASE 60"/>
    <property type="match status" value="1"/>
</dbReference>
<keyword evidence="4" id="KW-0156">Chromatin regulator</keyword>
<evidence type="ECO:0000256" key="6">
    <source>
        <dbReference type="ARBA" id="ARBA00025774"/>
    </source>
</evidence>
<evidence type="ECO:0000259" key="11">
    <source>
        <dbReference type="PROSITE" id="PS51186"/>
    </source>
</evidence>
<gene>
    <name evidence="12" type="ORF">CCMP2556_LOCUS54040</name>
</gene>
<dbReference type="PANTHER" id="PTHR14744">
    <property type="entry name" value="N-ALPHA-ACETYLTRANSFERASE 60"/>
    <property type="match status" value="1"/>
</dbReference>
<proteinExistence type="inferred from homology"/>
<comment type="catalytic activity">
    <reaction evidence="9">
        <text>L-lysyl-[protein] + acetyl-CoA = N(6)-acetyl-L-lysyl-[protein] + CoA + H(+)</text>
        <dbReference type="Rhea" id="RHEA:45948"/>
        <dbReference type="Rhea" id="RHEA-COMP:9752"/>
        <dbReference type="Rhea" id="RHEA-COMP:10731"/>
        <dbReference type="ChEBI" id="CHEBI:15378"/>
        <dbReference type="ChEBI" id="CHEBI:29969"/>
        <dbReference type="ChEBI" id="CHEBI:57287"/>
        <dbReference type="ChEBI" id="CHEBI:57288"/>
        <dbReference type="ChEBI" id="CHEBI:61930"/>
        <dbReference type="EC" id="2.3.1.48"/>
    </reaction>
</comment>
<accession>A0ABP0SWC2</accession>
<evidence type="ECO:0000256" key="1">
    <source>
        <dbReference type="ARBA" id="ARBA00013184"/>
    </source>
</evidence>
<evidence type="ECO:0000256" key="8">
    <source>
        <dbReference type="ARBA" id="ARBA00026144"/>
    </source>
</evidence>
<evidence type="ECO:0000256" key="10">
    <source>
        <dbReference type="ARBA" id="ARBA00048848"/>
    </source>
</evidence>
<dbReference type="SUPFAM" id="SSF55729">
    <property type="entry name" value="Acyl-CoA N-acyltransferases (Nat)"/>
    <property type="match status" value="1"/>
</dbReference>
<dbReference type="EC" id="2.3.1.259" evidence="7"/>
<evidence type="ECO:0000256" key="9">
    <source>
        <dbReference type="ARBA" id="ARBA00048017"/>
    </source>
</evidence>
<protein>
    <recommendedName>
        <fullName evidence="8">N-alpha-acetyltransferase 60</fullName>
        <ecNumber evidence="7">2.3.1.259</ecNumber>
        <ecNumber evidence="1">2.3.1.48</ecNumber>
    </recommendedName>
</protein>
<dbReference type="Gene3D" id="3.40.630.30">
    <property type="match status" value="1"/>
</dbReference>
<dbReference type="Proteomes" id="UP001642484">
    <property type="component" value="Unassembled WGS sequence"/>
</dbReference>
<comment type="similarity">
    <text evidence="6">Belongs to the acetyltransferase family. NAA60 subfamily.</text>
</comment>
<keyword evidence="3" id="KW-0159">Chromosome partition</keyword>
<evidence type="ECO:0000313" key="12">
    <source>
        <dbReference type="EMBL" id="CAK9116475.1"/>
    </source>
</evidence>
<evidence type="ECO:0000256" key="3">
    <source>
        <dbReference type="ARBA" id="ARBA00022829"/>
    </source>
</evidence>
<keyword evidence="13" id="KW-1185">Reference proteome</keyword>
<dbReference type="EMBL" id="CAXAMN010028406">
    <property type="protein sequence ID" value="CAK9116475.1"/>
    <property type="molecule type" value="Genomic_DNA"/>
</dbReference>
<dbReference type="PROSITE" id="PS51186">
    <property type="entry name" value="GNAT"/>
    <property type="match status" value="1"/>
</dbReference>
<sequence>MQASTCFVQPSTETSPRLKSLRRAGGLINKLRAKEGRPKPELHDVDPALLSSALPPGSTAPALKARSHALLEARPELLKDVSSASDLKLSAMRAEDAQDLADLQEEWFPKESCRGGAPWCAELLSHEGVLAFKATIPQDETQAPVGIIVALATKQAFEELGGEATVDILRSQLTIPKYIPWDSPERRELGYVLSLGTIGELRRRGLGNALLQRALAELRAAAKASPSFLGEETKDTALRAVALHLADYNRVARTCYERAGFKMIKEEPDCYAGVGRRMHSSLLYALFIE</sequence>
<evidence type="ECO:0000256" key="7">
    <source>
        <dbReference type="ARBA" id="ARBA00026111"/>
    </source>
</evidence>
<reference evidence="12 13" key="1">
    <citation type="submission" date="2024-02" db="EMBL/GenBank/DDBJ databases">
        <authorList>
            <person name="Chen Y."/>
            <person name="Shah S."/>
            <person name="Dougan E. K."/>
            <person name="Thang M."/>
            <person name="Chan C."/>
        </authorList>
    </citation>
    <scope>NUCLEOTIDE SEQUENCE [LARGE SCALE GENOMIC DNA]</scope>
</reference>
<organism evidence="12 13">
    <name type="scientific">Durusdinium trenchii</name>
    <dbReference type="NCBI Taxonomy" id="1381693"/>
    <lineage>
        <taxon>Eukaryota</taxon>
        <taxon>Sar</taxon>
        <taxon>Alveolata</taxon>
        <taxon>Dinophyceae</taxon>
        <taxon>Suessiales</taxon>
        <taxon>Symbiodiniaceae</taxon>
        <taxon>Durusdinium</taxon>
    </lineage>
</organism>
<dbReference type="InterPro" id="IPR016181">
    <property type="entry name" value="Acyl_CoA_acyltransferase"/>
</dbReference>